<sequence>MDPQYSAQDIVQCDICETPVPPMCCDICQINLCKVCVGEHLSDRSTEHKVVPCEEPGSTINYPKYKKVILDLQKLLDSDDVCLVSEYTSRNEEFRTLPAQFQVTLPTFSPREINREQLDQQLGSLSQLLITYRLIDEAARTTEEHGGLKKTPGAVSSSPARPVSDKPLSDNTRILTDIQTQFGGLKQQLYNVSCLSDEVIWTSGNNEIMKLYNLKGELLKSVQTKSGNVPQDIAVNRSGGLLYTDYKDSSINLVSGTQIQRLITLRGWIPYSLCCTSCGDLLVTMDSDDYEQTKVVRYSGSTEKQTIQRDDQGKPLYTSFGPKYLSENRNLDICVADNLASAVVVVSAAGKFRFTYTGPPSTPRESFDPIGITTDSQGNILTSDSDNHRIHIINRDGHFLLFIHNCGLQSPWGICVDSRDNLFVTEADTGKVKKVQYYK</sequence>
<organism evidence="6 7">
    <name type="scientific">Crassostrea virginica</name>
    <name type="common">Eastern oyster</name>
    <dbReference type="NCBI Taxonomy" id="6565"/>
    <lineage>
        <taxon>Eukaryota</taxon>
        <taxon>Metazoa</taxon>
        <taxon>Spiralia</taxon>
        <taxon>Lophotrochozoa</taxon>
        <taxon>Mollusca</taxon>
        <taxon>Bivalvia</taxon>
        <taxon>Autobranchia</taxon>
        <taxon>Pteriomorphia</taxon>
        <taxon>Ostreida</taxon>
        <taxon>Ostreoidea</taxon>
        <taxon>Ostreidae</taxon>
        <taxon>Crassostrea</taxon>
    </lineage>
</organism>
<dbReference type="InterPro" id="IPR000315">
    <property type="entry name" value="Znf_B-box"/>
</dbReference>
<protein>
    <submittedName>
        <fullName evidence="7">Uncharacterized protein LOC111112427</fullName>
    </submittedName>
</protein>
<feature type="domain" description="B box-type" evidence="5">
    <location>
        <begin position="8"/>
        <end position="53"/>
    </location>
</feature>
<feature type="repeat" description="NHL" evidence="3">
    <location>
        <begin position="369"/>
        <end position="396"/>
    </location>
</feature>
<keyword evidence="1" id="KW-0677">Repeat</keyword>
<evidence type="ECO:0000259" key="5">
    <source>
        <dbReference type="PROSITE" id="PS50119"/>
    </source>
</evidence>
<dbReference type="GO" id="GO:0000209">
    <property type="term" value="P:protein polyubiquitination"/>
    <property type="evidence" value="ECO:0007669"/>
    <property type="project" value="TreeGrafter"/>
</dbReference>
<evidence type="ECO:0000256" key="4">
    <source>
        <dbReference type="SAM" id="MobiDB-lite"/>
    </source>
</evidence>
<evidence type="ECO:0000256" key="2">
    <source>
        <dbReference type="PROSITE-ProRule" id="PRU00024"/>
    </source>
</evidence>
<evidence type="ECO:0000256" key="1">
    <source>
        <dbReference type="ARBA" id="ARBA00022737"/>
    </source>
</evidence>
<dbReference type="GO" id="GO:0061630">
    <property type="term" value="F:ubiquitin protein ligase activity"/>
    <property type="evidence" value="ECO:0007669"/>
    <property type="project" value="TreeGrafter"/>
</dbReference>
<dbReference type="SUPFAM" id="SSF101898">
    <property type="entry name" value="NHL repeat"/>
    <property type="match status" value="1"/>
</dbReference>
<evidence type="ECO:0000313" key="6">
    <source>
        <dbReference type="Proteomes" id="UP000694844"/>
    </source>
</evidence>
<dbReference type="Pfam" id="PF01436">
    <property type="entry name" value="NHL"/>
    <property type="match status" value="1"/>
</dbReference>
<dbReference type="OrthoDB" id="6062662at2759"/>
<accession>A0A8B8BRP3</accession>
<keyword evidence="2" id="KW-0862">Zinc</keyword>
<dbReference type="Proteomes" id="UP000694844">
    <property type="component" value="Chromosome 9"/>
</dbReference>
<dbReference type="Gene3D" id="2.120.10.30">
    <property type="entry name" value="TolB, C-terminal domain"/>
    <property type="match status" value="2"/>
</dbReference>
<evidence type="ECO:0000256" key="3">
    <source>
        <dbReference type="PROSITE-ProRule" id="PRU00504"/>
    </source>
</evidence>
<gene>
    <name evidence="7" type="primary">LOC111112427</name>
</gene>
<dbReference type="RefSeq" id="XP_022305616.1">
    <property type="nucleotide sequence ID" value="XM_022449908.1"/>
</dbReference>
<dbReference type="GO" id="GO:0043161">
    <property type="term" value="P:proteasome-mediated ubiquitin-dependent protein catabolic process"/>
    <property type="evidence" value="ECO:0007669"/>
    <property type="project" value="TreeGrafter"/>
</dbReference>
<dbReference type="PANTHER" id="PTHR24104:SF25">
    <property type="entry name" value="PROTEIN LIN-41"/>
    <property type="match status" value="1"/>
</dbReference>
<name>A0A8B8BRP3_CRAVI</name>
<dbReference type="KEGG" id="cvn:111112427"/>
<dbReference type="InterPro" id="IPR011042">
    <property type="entry name" value="6-blade_b-propeller_TolB-like"/>
</dbReference>
<keyword evidence="2" id="KW-0479">Metal-binding</keyword>
<dbReference type="PROSITE" id="PS50119">
    <property type="entry name" value="ZF_BBOX"/>
    <property type="match status" value="1"/>
</dbReference>
<keyword evidence="6" id="KW-1185">Reference proteome</keyword>
<dbReference type="InterPro" id="IPR050952">
    <property type="entry name" value="TRIM-NHL_E3_ligases"/>
</dbReference>
<keyword evidence="2" id="KW-0863">Zinc-finger</keyword>
<evidence type="ECO:0000313" key="7">
    <source>
        <dbReference type="RefSeq" id="XP_022305616.1"/>
    </source>
</evidence>
<dbReference type="InterPro" id="IPR001258">
    <property type="entry name" value="NHL_repeat"/>
</dbReference>
<dbReference type="GeneID" id="111112427"/>
<dbReference type="PANTHER" id="PTHR24104">
    <property type="entry name" value="E3 UBIQUITIN-PROTEIN LIGASE NHLRC1-RELATED"/>
    <property type="match status" value="1"/>
</dbReference>
<feature type="region of interest" description="Disordered" evidence="4">
    <location>
        <begin position="142"/>
        <end position="169"/>
    </location>
</feature>
<dbReference type="AlphaFoldDB" id="A0A8B8BRP3"/>
<dbReference type="PROSITE" id="PS51125">
    <property type="entry name" value="NHL"/>
    <property type="match status" value="1"/>
</dbReference>
<proteinExistence type="predicted"/>
<dbReference type="GO" id="GO:0008270">
    <property type="term" value="F:zinc ion binding"/>
    <property type="evidence" value="ECO:0007669"/>
    <property type="project" value="UniProtKB-KW"/>
</dbReference>
<reference evidence="7" key="1">
    <citation type="submission" date="2025-08" db="UniProtKB">
        <authorList>
            <consortium name="RefSeq"/>
        </authorList>
    </citation>
    <scope>IDENTIFICATION</scope>
    <source>
        <tissue evidence="7">Whole sample</tissue>
    </source>
</reference>